<keyword evidence="3" id="KW-1185">Reference proteome</keyword>
<evidence type="ECO:0000313" key="3">
    <source>
        <dbReference type="Proteomes" id="UP000294911"/>
    </source>
</evidence>
<gene>
    <name evidence="2" type="ORF">EV191_10940</name>
</gene>
<reference evidence="2 3" key="1">
    <citation type="submission" date="2019-03" db="EMBL/GenBank/DDBJ databases">
        <title>Genomic Encyclopedia of Type Strains, Phase IV (KMG-IV): sequencing the most valuable type-strain genomes for metagenomic binning, comparative biology and taxonomic classification.</title>
        <authorList>
            <person name="Goeker M."/>
        </authorList>
    </citation>
    <scope>NUCLEOTIDE SEQUENCE [LARGE SCALE GENOMIC DNA]</scope>
    <source>
        <strain evidence="2 3">DSM 45765</strain>
    </source>
</reference>
<comment type="caution">
    <text evidence="2">The sequence shown here is derived from an EMBL/GenBank/DDBJ whole genome shotgun (WGS) entry which is preliminary data.</text>
</comment>
<feature type="region of interest" description="Disordered" evidence="1">
    <location>
        <begin position="33"/>
        <end position="56"/>
    </location>
</feature>
<feature type="compositionally biased region" description="Basic and acidic residues" evidence="1">
    <location>
        <begin position="38"/>
        <end position="48"/>
    </location>
</feature>
<dbReference type="Proteomes" id="UP000294911">
    <property type="component" value="Unassembled WGS sequence"/>
</dbReference>
<sequence length="163" mass="18718">MAEHQETGQPARIRLRPVPSYLPGWVPAQRAACRRHARPSETPEHWDPRAPTADSEPPRVLRALLTTYREVLNQRRPASQLAAVLPADALHELRYRARREALRGRRYRGGRVHWCQPNAQLVEAAATMHVFAAPGRLPQRTLAIAIRLEWWHGQWRCTVLTVL</sequence>
<dbReference type="RefSeq" id="WP_132878529.1">
    <property type="nucleotide sequence ID" value="NZ_SLXQ01000009.1"/>
</dbReference>
<dbReference type="EMBL" id="SLXQ01000009">
    <property type="protein sequence ID" value="TCP49218.1"/>
    <property type="molecule type" value="Genomic_DNA"/>
</dbReference>
<protein>
    <submittedName>
        <fullName evidence="2">Uncharacterized protein</fullName>
    </submittedName>
</protein>
<name>A0A4R2QL20_9PSEU</name>
<proteinExistence type="predicted"/>
<evidence type="ECO:0000256" key="1">
    <source>
        <dbReference type="SAM" id="MobiDB-lite"/>
    </source>
</evidence>
<accession>A0A4R2QL20</accession>
<dbReference type="Pfam" id="PF20060">
    <property type="entry name" value="DUF6459"/>
    <property type="match status" value="1"/>
</dbReference>
<evidence type="ECO:0000313" key="2">
    <source>
        <dbReference type="EMBL" id="TCP49218.1"/>
    </source>
</evidence>
<dbReference type="AlphaFoldDB" id="A0A4R2QL20"/>
<dbReference type="OrthoDB" id="3692215at2"/>
<dbReference type="InterPro" id="IPR045596">
    <property type="entry name" value="DUF6459"/>
</dbReference>
<organism evidence="2 3">
    <name type="scientific">Tamaricihabitans halophyticus</name>
    <dbReference type="NCBI Taxonomy" id="1262583"/>
    <lineage>
        <taxon>Bacteria</taxon>
        <taxon>Bacillati</taxon>
        <taxon>Actinomycetota</taxon>
        <taxon>Actinomycetes</taxon>
        <taxon>Pseudonocardiales</taxon>
        <taxon>Pseudonocardiaceae</taxon>
        <taxon>Tamaricihabitans</taxon>
    </lineage>
</organism>